<feature type="region of interest" description="Disordered" evidence="4">
    <location>
        <begin position="240"/>
        <end position="283"/>
    </location>
</feature>
<dbReference type="SUPFAM" id="SSF52540">
    <property type="entry name" value="P-loop containing nucleoside triphosphate hydrolases"/>
    <property type="match status" value="1"/>
</dbReference>
<dbReference type="InterPro" id="IPR017871">
    <property type="entry name" value="ABC_transporter-like_CS"/>
</dbReference>
<accession>A0A5C5BDE5</accession>
<dbReference type="InterPro" id="IPR050166">
    <property type="entry name" value="ABC_transporter_ATP-bind"/>
</dbReference>
<keyword evidence="1" id="KW-0813">Transport</keyword>
<evidence type="ECO:0000256" key="4">
    <source>
        <dbReference type="SAM" id="MobiDB-lite"/>
    </source>
</evidence>
<dbReference type="OrthoDB" id="8773773at2"/>
<keyword evidence="7" id="KW-1185">Reference proteome</keyword>
<dbReference type="InterPro" id="IPR003593">
    <property type="entry name" value="AAA+_ATPase"/>
</dbReference>
<proteinExistence type="predicted"/>
<keyword evidence="2" id="KW-0547">Nucleotide-binding</keyword>
<evidence type="ECO:0000313" key="7">
    <source>
        <dbReference type="Proteomes" id="UP000313849"/>
    </source>
</evidence>
<sequence length="283" mass="29716">MTPPALVLDGVTKVFDDGTRALDGVSLTVGRGELVTLVGPSGCGKTTALRVAAGLEPPTSGSVHLDADPAAVSFVFQDPTLLEWRTATANVALVPELRGVTRAERTERAHRALEDVGLGDALDKRPRQLSGGMRMRVSIARALVADPELALFDEPFGALDEITRLSLQTLLQGIFARRRFAGLFITHSVSEAVYLSDRVLVMGPGRVEAEVAVPFAHPRPPELRFTPEFAALAGDVSRLLERAGGEPTTASESSPSGVTTARGEPATASEGSPSGVTDARGDS</sequence>
<dbReference type="GO" id="GO:0016887">
    <property type="term" value="F:ATP hydrolysis activity"/>
    <property type="evidence" value="ECO:0007669"/>
    <property type="project" value="InterPro"/>
</dbReference>
<organism evidence="6 7">
    <name type="scientific">Miniimonas arenae</name>
    <dbReference type="NCBI Taxonomy" id="676201"/>
    <lineage>
        <taxon>Bacteria</taxon>
        <taxon>Bacillati</taxon>
        <taxon>Actinomycetota</taxon>
        <taxon>Actinomycetes</taxon>
        <taxon>Micrococcales</taxon>
        <taxon>Beutenbergiaceae</taxon>
        <taxon>Miniimonas</taxon>
    </lineage>
</organism>
<dbReference type="RefSeq" id="WP_139986607.1">
    <property type="nucleotide sequence ID" value="NZ_VENP01000020.1"/>
</dbReference>
<comment type="caution">
    <text evidence="6">The sequence shown here is derived from an EMBL/GenBank/DDBJ whole genome shotgun (WGS) entry which is preliminary data.</text>
</comment>
<protein>
    <submittedName>
        <fullName evidence="6">ABC transporter ATP-binding protein</fullName>
    </submittedName>
</protein>
<evidence type="ECO:0000259" key="5">
    <source>
        <dbReference type="PROSITE" id="PS50893"/>
    </source>
</evidence>
<dbReference type="Proteomes" id="UP000313849">
    <property type="component" value="Unassembled WGS sequence"/>
</dbReference>
<dbReference type="PROSITE" id="PS00211">
    <property type="entry name" value="ABC_TRANSPORTER_1"/>
    <property type="match status" value="1"/>
</dbReference>
<dbReference type="InterPro" id="IPR003439">
    <property type="entry name" value="ABC_transporter-like_ATP-bd"/>
</dbReference>
<dbReference type="PANTHER" id="PTHR42788">
    <property type="entry name" value="TAURINE IMPORT ATP-BINDING PROTEIN-RELATED"/>
    <property type="match status" value="1"/>
</dbReference>
<feature type="compositionally biased region" description="Polar residues" evidence="4">
    <location>
        <begin position="248"/>
        <end position="259"/>
    </location>
</feature>
<evidence type="ECO:0000313" key="6">
    <source>
        <dbReference type="EMBL" id="TNU74849.1"/>
    </source>
</evidence>
<evidence type="ECO:0000256" key="3">
    <source>
        <dbReference type="ARBA" id="ARBA00022840"/>
    </source>
</evidence>
<dbReference type="CDD" id="cd03293">
    <property type="entry name" value="ABC_NrtD_SsuB_transporters"/>
    <property type="match status" value="1"/>
</dbReference>
<gene>
    <name evidence="6" type="ORF">FH969_06945</name>
</gene>
<name>A0A5C5BDE5_9MICO</name>
<evidence type="ECO:0000256" key="2">
    <source>
        <dbReference type="ARBA" id="ARBA00022741"/>
    </source>
</evidence>
<dbReference type="SMART" id="SM00382">
    <property type="entry name" value="AAA"/>
    <property type="match status" value="1"/>
</dbReference>
<dbReference type="Pfam" id="PF00005">
    <property type="entry name" value="ABC_tran"/>
    <property type="match status" value="1"/>
</dbReference>
<evidence type="ECO:0000256" key="1">
    <source>
        <dbReference type="ARBA" id="ARBA00022448"/>
    </source>
</evidence>
<dbReference type="Gene3D" id="3.40.50.300">
    <property type="entry name" value="P-loop containing nucleotide triphosphate hydrolases"/>
    <property type="match status" value="1"/>
</dbReference>
<reference evidence="6 7" key="1">
    <citation type="submission" date="2019-06" db="EMBL/GenBank/DDBJ databases">
        <title>Draft genome sequence of Miniimonas arenae KCTC 19750T isolated from sea sand.</title>
        <authorList>
            <person name="Park S.-J."/>
        </authorList>
    </citation>
    <scope>NUCLEOTIDE SEQUENCE [LARGE SCALE GENOMIC DNA]</scope>
    <source>
        <strain evidence="6 7">KCTC 19750</strain>
    </source>
</reference>
<dbReference type="InterPro" id="IPR027417">
    <property type="entry name" value="P-loop_NTPase"/>
</dbReference>
<dbReference type="PANTHER" id="PTHR42788:SF13">
    <property type="entry name" value="ALIPHATIC SULFONATES IMPORT ATP-BINDING PROTEIN SSUB"/>
    <property type="match status" value="1"/>
</dbReference>
<feature type="domain" description="ABC transporter" evidence="5">
    <location>
        <begin position="6"/>
        <end position="229"/>
    </location>
</feature>
<dbReference type="EMBL" id="VENP01000020">
    <property type="protein sequence ID" value="TNU74849.1"/>
    <property type="molecule type" value="Genomic_DNA"/>
</dbReference>
<dbReference type="PROSITE" id="PS50893">
    <property type="entry name" value="ABC_TRANSPORTER_2"/>
    <property type="match status" value="1"/>
</dbReference>
<keyword evidence="3 6" id="KW-0067">ATP-binding</keyword>
<dbReference type="GO" id="GO:0005524">
    <property type="term" value="F:ATP binding"/>
    <property type="evidence" value="ECO:0007669"/>
    <property type="project" value="UniProtKB-KW"/>
</dbReference>
<dbReference type="AlphaFoldDB" id="A0A5C5BDE5"/>